<evidence type="ECO:0000256" key="1">
    <source>
        <dbReference type="SAM" id="MobiDB-lite"/>
    </source>
</evidence>
<feature type="region of interest" description="Disordered" evidence="1">
    <location>
        <begin position="105"/>
        <end position="134"/>
    </location>
</feature>
<organism evidence="2 3">
    <name type="scientific">Gossypium australe</name>
    <dbReference type="NCBI Taxonomy" id="47621"/>
    <lineage>
        <taxon>Eukaryota</taxon>
        <taxon>Viridiplantae</taxon>
        <taxon>Streptophyta</taxon>
        <taxon>Embryophyta</taxon>
        <taxon>Tracheophyta</taxon>
        <taxon>Spermatophyta</taxon>
        <taxon>Magnoliopsida</taxon>
        <taxon>eudicotyledons</taxon>
        <taxon>Gunneridae</taxon>
        <taxon>Pentapetalae</taxon>
        <taxon>rosids</taxon>
        <taxon>malvids</taxon>
        <taxon>Malvales</taxon>
        <taxon>Malvaceae</taxon>
        <taxon>Malvoideae</taxon>
        <taxon>Gossypium</taxon>
    </lineage>
</organism>
<evidence type="ECO:0000313" key="2">
    <source>
        <dbReference type="EMBL" id="KAA3483562.1"/>
    </source>
</evidence>
<gene>
    <name evidence="2" type="ORF">EPI10_005723</name>
</gene>
<dbReference type="OrthoDB" id="1813938at2759"/>
<evidence type="ECO:0000313" key="3">
    <source>
        <dbReference type="Proteomes" id="UP000325315"/>
    </source>
</evidence>
<reference evidence="3" key="1">
    <citation type="journal article" date="2019" name="Plant Biotechnol. J.">
        <title>Genome sequencing of the Australian wild diploid species Gossypium australe highlights disease resistance and delayed gland morphogenesis.</title>
        <authorList>
            <person name="Cai Y."/>
            <person name="Cai X."/>
            <person name="Wang Q."/>
            <person name="Wang P."/>
            <person name="Zhang Y."/>
            <person name="Cai C."/>
            <person name="Xu Y."/>
            <person name="Wang K."/>
            <person name="Zhou Z."/>
            <person name="Wang C."/>
            <person name="Geng S."/>
            <person name="Li B."/>
            <person name="Dong Q."/>
            <person name="Hou Y."/>
            <person name="Wang H."/>
            <person name="Ai P."/>
            <person name="Liu Z."/>
            <person name="Yi F."/>
            <person name="Sun M."/>
            <person name="An G."/>
            <person name="Cheng J."/>
            <person name="Zhang Y."/>
            <person name="Shi Q."/>
            <person name="Xie Y."/>
            <person name="Shi X."/>
            <person name="Chang Y."/>
            <person name="Huang F."/>
            <person name="Chen Y."/>
            <person name="Hong S."/>
            <person name="Mi L."/>
            <person name="Sun Q."/>
            <person name="Zhang L."/>
            <person name="Zhou B."/>
            <person name="Peng R."/>
            <person name="Zhang X."/>
            <person name="Liu F."/>
        </authorList>
    </citation>
    <scope>NUCLEOTIDE SEQUENCE [LARGE SCALE GENOMIC DNA]</scope>
    <source>
        <strain evidence="3">cv. PA1801</strain>
    </source>
</reference>
<sequence>MEEFIAQAYENAKLYKEKIKRWHDKKILPRQFEPGQQVLLFNSKLKLLSSKLKSRWSSPFEIVHVYPHKAIKVKDGKTGFNFKVNDQCRFWPMLCNITISSQMARRMPSSSTSMPPRTFFRKSTEEKYNTNTSK</sequence>
<name>A0A5B6WRT6_9ROSI</name>
<feature type="compositionally biased region" description="Low complexity" evidence="1">
    <location>
        <begin position="105"/>
        <end position="118"/>
    </location>
</feature>
<keyword evidence="3" id="KW-1185">Reference proteome</keyword>
<comment type="caution">
    <text evidence="2">The sequence shown here is derived from an EMBL/GenBank/DDBJ whole genome shotgun (WGS) entry which is preliminary data.</text>
</comment>
<dbReference type="Proteomes" id="UP000325315">
    <property type="component" value="Unassembled WGS sequence"/>
</dbReference>
<dbReference type="EMBL" id="SMMG02000002">
    <property type="protein sequence ID" value="KAA3483562.1"/>
    <property type="molecule type" value="Genomic_DNA"/>
</dbReference>
<protein>
    <submittedName>
        <fullName evidence="2">Pol polyprotein</fullName>
    </submittedName>
</protein>
<proteinExistence type="predicted"/>
<accession>A0A5B6WRT6</accession>
<dbReference type="AlphaFoldDB" id="A0A5B6WRT6"/>